<evidence type="ECO:0000313" key="3">
    <source>
        <dbReference type="Proteomes" id="UP000676336"/>
    </source>
</evidence>
<comment type="caution">
    <text evidence="2">The sequence shown here is derived from an EMBL/GenBank/DDBJ whole genome shotgun (WGS) entry which is preliminary data.</text>
</comment>
<reference evidence="2" key="1">
    <citation type="submission" date="2021-02" db="EMBL/GenBank/DDBJ databases">
        <authorList>
            <person name="Nowell W R."/>
        </authorList>
    </citation>
    <scope>NUCLEOTIDE SEQUENCE</scope>
</reference>
<feature type="non-terminal residue" evidence="2">
    <location>
        <position position="603"/>
    </location>
</feature>
<dbReference type="EMBL" id="CAJOBI010071215">
    <property type="protein sequence ID" value="CAF4459003.1"/>
    <property type="molecule type" value="Genomic_DNA"/>
</dbReference>
<gene>
    <name evidence="2" type="ORF">SMN809_LOCUS33078</name>
</gene>
<organism evidence="2 3">
    <name type="scientific">Rotaria magnacalcarata</name>
    <dbReference type="NCBI Taxonomy" id="392030"/>
    <lineage>
        <taxon>Eukaryota</taxon>
        <taxon>Metazoa</taxon>
        <taxon>Spiralia</taxon>
        <taxon>Gnathifera</taxon>
        <taxon>Rotifera</taxon>
        <taxon>Eurotatoria</taxon>
        <taxon>Bdelloidea</taxon>
        <taxon>Philodinida</taxon>
        <taxon>Philodinidae</taxon>
        <taxon>Rotaria</taxon>
    </lineage>
</organism>
<feature type="region of interest" description="Disordered" evidence="1">
    <location>
        <begin position="73"/>
        <end position="92"/>
    </location>
</feature>
<feature type="non-terminal residue" evidence="2">
    <location>
        <position position="1"/>
    </location>
</feature>
<proteinExistence type="predicted"/>
<dbReference type="AlphaFoldDB" id="A0A8S2WRY5"/>
<accession>A0A8S2WRY5</accession>
<name>A0A8S2WRY5_9BILA</name>
<dbReference type="Proteomes" id="UP000676336">
    <property type="component" value="Unassembled WGS sequence"/>
</dbReference>
<feature type="region of interest" description="Disordered" evidence="1">
    <location>
        <begin position="140"/>
        <end position="167"/>
    </location>
</feature>
<protein>
    <submittedName>
        <fullName evidence="2">Uncharacterized protein</fullName>
    </submittedName>
</protein>
<evidence type="ECO:0000256" key="1">
    <source>
        <dbReference type="SAM" id="MobiDB-lite"/>
    </source>
</evidence>
<evidence type="ECO:0000313" key="2">
    <source>
        <dbReference type="EMBL" id="CAF4459003.1"/>
    </source>
</evidence>
<sequence>TLLNDEVRPQKVVVDAPFALGARQVSNKYATNGTNVLVENDKAKNNNTRLTLKTRTLDASDRKGKKKLRQISTNFGNQNNPIPRKPGRPKRNQTDYLLTTNHCQTPQSTLSDGTLDALLDSSTNIDQPMTQTSPIVLRRTTRQKSISNTTTNHKRSSDNDEHLQNSRKFPKLLTQALKDELKIECQDISPTPTITATKLLNQSSQILIKTEPEQYDHNMTFDKNSPLSQSQACRSMPINNANSSMGTSQSTLLRTLIRTPQNSSIITKKDAPLYDLLEHLDTTTSNDNSLYSGQSSLNNSIDPFEQYLTPVMSQNSMGNNNHNNNSSKDDYLAALLNTDPQQPNEISFILTNKQQRQQTINDNNRISAIAHDLFNSTTMTINSNDDFLSLLENKDFLECLNDSTAIDSILSQNSMSLIEKPFPQSSSTTAAATRRSDKDEKAISEIYKTLVTSFHPGSSQQSSSSTIDSLSADINTSNSFTGDFLFPETSNSIPPNRTVNHDPSSSMYCQPTVPQISTFPYSSNNTQYSDCLSMDQMDNGGSFPPNVTLSPMNNSYQSQTTTAATTLMNTNTMMMYSQQSDPHIQHRQTPNMIYRQPSQQQQQ</sequence>
<feature type="compositionally biased region" description="Basic and acidic residues" evidence="1">
    <location>
        <begin position="155"/>
        <end position="164"/>
    </location>
</feature>